<sequence>MMDKQATAKLFTTSDAVKGCMKRDRTSQTAKVNASLASKIKTKLLNNSSMFKVSLKQNNKALALALSVERESSRKLKKEKLFLQKEVEKLQLYNTLLHRKLGCLNKTLVEIEAFLNDNLLAAIEISSLPENLQSFLALTDGPSNCTDDQLKSMSESARSIELPVKLPLLTASTGKQQGSPSVYEITKSSKSTTTLSKDMHSDQVKFALSLPSGKNNQKINEVDKVEANNDKNIVLEENHLHGELYCSSAFLTHINNTQSLRQSEELIKEKNISLPFCGNVPERRNHAALYRSKPQPNINDFDKKCISDMHHHGSSSKTNYMNLQESSNGLSHVIPSPLEFNSEDKIEFKSVLLKETKPEETVYDADMELTASDAGELLTVTSKDKDKLHQNKNNNANSDKILGNFRRVKYSKNDKEKMKSKTEVSSDLYAEERHTRADKSKVSKTTESQMQLFQSQTEQQPTKKSLQKQSLLNTNDYYEAQNCPSKTRDTRRTCLIKLAHPRKQEQEKKKETFSETYEELETKIKADSDSSNSKISSQVYCAESLLFQDNTSNVLPLQQKFPSENAKHIRPQINRKPLQNPSKIITAKCCGVVNGQYGEYGSKKSQTERCQDDRKKKQDQKNTIKSKCNKKGSLFQEDLSNLELQALDNPTFHSSVNLCMLRNSEIWGKNNQDKALDVGKAEQKLDHISRETFEKTLTPGHGRTAFQDLTNTSVCSHASLPTCPKVLEENSAAPARGGRPNICYKEPSLRCKLRRGDQFTDTQFLHFPVYKVKNRRSFKSKSKII</sequence>
<evidence type="ECO:0000256" key="5">
    <source>
        <dbReference type="ARBA" id="ARBA00022829"/>
    </source>
</evidence>
<dbReference type="AlphaFoldDB" id="A0A8C3GLC7"/>
<feature type="compositionally biased region" description="Basic and acidic residues" evidence="9">
    <location>
        <begin position="411"/>
        <end position="441"/>
    </location>
</feature>
<dbReference type="InterPro" id="IPR011515">
    <property type="entry name" value="Shugoshin_C"/>
</dbReference>
<evidence type="ECO:0000259" key="10">
    <source>
        <dbReference type="Pfam" id="PF07557"/>
    </source>
</evidence>
<evidence type="ECO:0000256" key="2">
    <source>
        <dbReference type="ARBA" id="ARBA00010845"/>
    </source>
</evidence>
<feature type="region of interest" description="Disordered" evidence="9">
    <location>
        <begin position="382"/>
        <end position="469"/>
    </location>
</feature>
<name>A0A8C3GLC7_CAIMO</name>
<reference evidence="11" key="1">
    <citation type="submission" date="2025-08" db="UniProtKB">
        <authorList>
            <consortium name="Ensembl"/>
        </authorList>
    </citation>
    <scope>IDENTIFICATION</scope>
</reference>
<feature type="domain" description="Shugoshin C-terminal" evidence="10">
    <location>
        <begin position="736"/>
        <end position="755"/>
    </location>
</feature>
<evidence type="ECO:0000256" key="1">
    <source>
        <dbReference type="ARBA" id="ARBA00004584"/>
    </source>
</evidence>
<keyword evidence="7" id="KW-0131">Cell cycle</keyword>
<evidence type="ECO:0000256" key="9">
    <source>
        <dbReference type="SAM" id="MobiDB-lite"/>
    </source>
</evidence>
<evidence type="ECO:0000313" key="12">
    <source>
        <dbReference type="Proteomes" id="UP000694556"/>
    </source>
</evidence>
<evidence type="ECO:0000256" key="3">
    <source>
        <dbReference type="ARBA" id="ARBA00022454"/>
    </source>
</evidence>
<keyword evidence="4" id="KW-0132">Cell division</keyword>
<keyword evidence="3" id="KW-0158">Chromosome</keyword>
<evidence type="ECO:0000313" key="11">
    <source>
        <dbReference type="Ensembl" id="ENSCMMP00000018107.1"/>
    </source>
</evidence>
<dbReference type="Proteomes" id="UP000694556">
    <property type="component" value="Unassembled WGS sequence"/>
</dbReference>
<dbReference type="Pfam" id="PF07557">
    <property type="entry name" value="Shugoshin_C"/>
    <property type="match status" value="1"/>
</dbReference>
<evidence type="ECO:0000256" key="7">
    <source>
        <dbReference type="ARBA" id="ARBA00023306"/>
    </source>
</evidence>
<evidence type="ECO:0000256" key="6">
    <source>
        <dbReference type="ARBA" id="ARBA00023054"/>
    </source>
</evidence>
<keyword evidence="12" id="KW-1185">Reference proteome</keyword>
<keyword evidence="6" id="KW-0175">Coiled coil</keyword>
<dbReference type="GO" id="GO:0000776">
    <property type="term" value="C:kinetochore"/>
    <property type="evidence" value="ECO:0007669"/>
    <property type="project" value="TreeGrafter"/>
</dbReference>
<dbReference type="GO" id="GO:0005634">
    <property type="term" value="C:nucleus"/>
    <property type="evidence" value="ECO:0007669"/>
    <property type="project" value="InterPro"/>
</dbReference>
<organism evidence="11 12">
    <name type="scientific">Cairina moschata</name>
    <name type="common">Muscovy duck</name>
    <dbReference type="NCBI Taxonomy" id="8855"/>
    <lineage>
        <taxon>Eukaryota</taxon>
        <taxon>Metazoa</taxon>
        <taxon>Chordata</taxon>
        <taxon>Craniata</taxon>
        <taxon>Vertebrata</taxon>
        <taxon>Euteleostomi</taxon>
        <taxon>Archelosauria</taxon>
        <taxon>Archosauria</taxon>
        <taxon>Dinosauria</taxon>
        <taxon>Saurischia</taxon>
        <taxon>Theropoda</taxon>
        <taxon>Coelurosauria</taxon>
        <taxon>Aves</taxon>
        <taxon>Neognathae</taxon>
        <taxon>Galloanserae</taxon>
        <taxon>Anseriformes</taxon>
        <taxon>Anatidae</taxon>
        <taxon>Anatinae</taxon>
        <taxon>Cairina</taxon>
    </lineage>
</organism>
<comment type="subcellular location">
    <subcellularLocation>
        <location evidence="1">Chromosome</location>
        <location evidence="1">Centromere</location>
    </subcellularLocation>
</comment>
<accession>A0A8C3GLC7</accession>
<protein>
    <recommendedName>
        <fullName evidence="10">Shugoshin C-terminal domain-containing protein</fullName>
    </recommendedName>
</protein>
<dbReference type="GO" id="GO:0051177">
    <property type="term" value="P:meiotic sister chromatid cohesion"/>
    <property type="evidence" value="ECO:0007669"/>
    <property type="project" value="TreeGrafter"/>
</dbReference>
<dbReference type="InterPro" id="IPR038889">
    <property type="entry name" value="Shugoshin1/2"/>
</dbReference>
<feature type="compositionally biased region" description="Polar residues" evidence="9">
    <location>
        <begin position="443"/>
        <end position="469"/>
    </location>
</feature>
<dbReference type="Ensembl" id="ENSCMMT00000019881.1">
    <property type="protein sequence ID" value="ENSCMMP00000018107.1"/>
    <property type="gene ID" value="ENSCMMG00000011461.1"/>
</dbReference>
<dbReference type="PANTHER" id="PTHR21577">
    <property type="entry name" value="SHUGOSHIN"/>
    <property type="match status" value="1"/>
</dbReference>
<evidence type="ECO:0000256" key="4">
    <source>
        <dbReference type="ARBA" id="ARBA00022618"/>
    </source>
</evidence>
<reference evidence="11" key="2">
    <citation type="submission" date="2025-09" db="UniProtKB">
        <authorList>
            <consortium name="Ensembl"/>
        </authorList>
    </citation>
    <scope>IDENTIFICATION</scope>
</reference>
<dbReference type="GO" id="GO:0051301">
    <property type="term" value="P:cell division"/>
    <property type="evidence" value="ECO:0007669"/>
    <property type="project" value="UniProtKB-KW"/>
</dbReference>
<dbReference type="GO" id="GO:0045132">
    <property type="term" value="P:meiotic chromosome segregation"/>
    <property type="evidence" value="ECO:0007669"/>
    <property type="project" value="InterPro"/>
</dbReference>
<evidence type="ECO:0000256" key="8">
    <source>
        <dbReference type="ARBA" id="ARBA00023328"/>
    </source>
</evidence>
<proteinExistence type="inferred from homology"/>
<keyword evidence="5" id="KW-0159">Chromosome partition</keyword>
<keyword evidence="8" id="KW-0137">Centromere</keyword>
<comment type="similarity">
    <text evidence="2">Belongs to the shugoshin family.</text>
</comment>
<dbReference type="PANTHER" id="PTHR21577:SF3">
    <property type="entry name" value="SHUGOSHIN 1-RELATED"/>
    <property type="match status" value="1"/>
</dbReference>